<accession>A0A430G814</accession>
<dbReference type="RefSeq" id="WP_126003472.1">
    <property type="nucleotide sequence ID" value="NZ_QQYZ01000002.1"/>
</dbReference>
<organism evidence="2 3">
    <name type="scientific">Sphingomonas koreensis</name>
    <dbReference type="NCBI Taxonomy" id="93064"/>
    <lineage>
        <taxon>Bacteria</taxon>
        <taxon>Pseudomonadati</taxon>
        <taxon>Pseudomonadota</taxon>
        <taxon>Alphaproteobacteria</taxon>
        <taxon>Sphingomonadales</taxon>
        <taxon>Sphingomonadaceae</taxon>
        <taxon>Sphingomonas</taxon>
    </lineage>
</organism>
<dbReference type="InterPro" id="IPR014748">
    <property type="entry name" value="Enoyl-CoA_hydra_C"/>
</dbReference>
<protein>
    <submittedName>
        <fullName evidence="2">2-(1,2-epoxy-1,2-dihydrophenyl)acetyl-CoA isomerase</fullName>
        <ecNumber evidence="2">4.2.1.17</ecNumber>
    </submittedName>
</protein>
<dbReference type="Proteomes" id="UP000287746">
    <property type="component" value="Unassembled WGS sequence"/>
</dbReference>
<dbReference type="Pfam" id="PF00378">
    <property type="entry name" value="ECH_1"/>
    <property type="match status" value="1"/>
</dbReference>
<reference evidence="2 3" key="1">
    <citation type="submission" date="2018-07" db="EMBL/GenBank/DDBJ databases">
        <title>Genomic and Epidemiologic Investigation of an Indolent Hospital Outbreak.</title>
        <authorList>
            <person name="Johnson R.C."/>
            <person name="Deming C."/>
            <person name="Conlan S."/>
            <person name="Zellmer C.J."/>
            <person name="Michelin A.V."/>
            <person name="Lee-Lin S."/>
            <person name="Thomas P.J."/>
            <person name="Park M."/>
            <person name="Weingarten R.A."/>
            <person name="Less J."/>
            <person name="Dekker J.P."/>
            <person name="Frank K.M."/>
            <person name="Musser K.A."/>
            <person name="Mcquiston J.R."/>
            <person name="Henderson D.K."/>
            <person name="Lau A.F."/>
            <person name="Palmore T.N."/>
            <person name="Segre J.A."/>
        </authorList>
    </citation>
    <scope>NUCLEOTIDE SEQUENCE [LARGE SCALE GENOMIC DNA]</scope>
    <source>
        <strain evidence="2 3">SK-CDC1_0717</strain>
    </source>
</reference>
<dbReference type="PANTHER" id="PTHR43459">
    <property type="entry name" value="ENOYL-COA HYDRATASE"/>
    <property type="match status" value="1"/>
</dbReference>
<dbReference type="AlphaFoldDB" id="A0A430G814"/>
<dbReference type="InterPro" id="IPR029045">
    <property type="entry name" value="ClpP/crotonase-like_dom_sf"/>
</dbReference>
<dbReference type="PANTHER" id="PTHR43459:SF1">
    <property type="entry name" value="EG:BACN32G11.4 PROTEIN"/>
    <property type="match status" value="1"/>
</dbReference>
<proteinExistence type="inferred from homology"/>
<name>A0A430G814_9SPHN</name>
<evidence type="ECO:0000256" key="1">
    <source>
        <dbReference type="ARBA" id="ARBA00005254"/>
    </source>
</evidence>
<dbReference type="CDD" id="cd06558">
    <property type="entry name" value="crotonase-like"/>
    <property type="match status" value="1"/>
</dbReference>
<dbReference type="EMBL" id="QQYZ01000002">
    <property type="protein sequence ID" value="RSY89544.1"/>
    <property type="molecule type" value="Genomic_DNA"/>
</dbReference>
<dbReference type="GO" id="GO:0016853">
    <property type="term" value="F:isomerase activity"/>
    <property type="evidence" value="ECO:0007669"/>
    <property type="project" value="UniProtKB-KW"/>
</dbReference>
<comment type="similarity">
    <text evidence="1">Belongs to the enoyl-CoA hydratase/isomerase family.</text>
</comment>
<evidence type="ECO:0000313" key="2">
    <source>
        <dbReference type="EMBL" id="RSY89544.1"/>
    </source>
</evidence>
<comment type="caution">
    <text evidence="2">The sequence shown here is derived from an EMBL/GenBank/DDBJ whole genome shotgun (WGS) entry which is preliminary data.</text>
</comment>
<evidence type="ECO:0000313" key="3">
    <source>
        <dbReference type="Proteomes" id="UP000287746"/>
    </source>
</evidence>
<dbReference type="InterPro" id="IPR001753">
    <property type="entry name" value="Enoyl-CoA_hydra/iso"/>
</dbReference>
<dbReference type="Gene3D" id="1.10.12.10">
    <property type="entry name" value="Lyase 2-enoyl-coa Hydratase, Chain A, domain 2"/>
    <property type="match status" value="1"/>
</dbReference>
<sequence length="261" mass="27357">MTESPSVIWQIDEGVAIVRLNRPERLNALTLEMLDRLRHTLDEVVAAGARAILVTGEGRAFCSGADLASSEDRLTKRDLGDAVRAHYNPLAQTFAALQVPVVTAVNGAAAGAGVSIALSGDIVVAARSSYLLLAFANIGLVPDAGATWLIGRSAGRLKLLEMALLGERLTANAALDAGLVTRVADDDALLETALALARKLAAMPTVALGLIRKQAAVALSGTLSDLLEVEAVHQRRAADTSDFREGVAAFLDKRKPSFTGQ</sequence>
<dbReference type="Gene3D" id="3.90.226.10">
    <property type="entry name" value="2-enoyl-CoA Hydratase, Chain A, domain 1"/>
    <property type="match status" value="1"/>
</dbReference>
<dbReference type="EC" id="4.2.1.17" evidence="2"/>
<dbReference type="GO" id="GO:0004300">
    <property type="term" value="F:enoyl-CoA hydratase activity"/>
    <property type="evidence" value="ECO:0007669"/>
    <property type="project" value="UniProtKB-EC"/>
</dbReference>
<keyword evidence="2" id="KW-0456">Lyase</keyword>
<keyword evidence="2" id="KW-0413">Isomerase</keyword>
<gene>
    <name evidence="2" type="ORF">DAH66_02480</name>
</gene>
<dbReference type="SUPFAM" id="SSF52096">
    <property type="entry name" value="ClpP/crotonase"/>
    <property type="match status" value="1"/>
</dbReference>